<dbReference type="RefSeq" id="WP_110271338.1">
    <property type="nucleotide sequence ID" value="NZ_CP029289.2"/>
</dbReference>
<reference evidence="1 2" key="1">
    <citation type="submission" date="2018-05" db="EMBL/GenBank/DDBJ databases">
        <title>Complete Genome Sequences of Extremely Thermoacidophilic, Metal-Mobilizing Type-Strain Members of the Archaeal Family Sulfolobaceae: Acidianus brierleyi DSM-1651T, Acidianus sulfidivorans DSM-18786T, Metallosphaera hakonensis DSM-7519T, and Metallosphaera prunae DSM-10039T.</title>
        <authorList>
            <person name="Counts J.A."/>
            <person name="Kelly R.M."/>
        </authorList>
    </citation>
    <scope>NUCLEOTIDE SEQUENCE [LARGE SCALE GENOMIC DNA]</scope>
    <source>
        <strain evidence="1 2">DSM 1651</strain>
    </source>
</reference>
<keyword evidence="2" id="KW-1185">Reference proteome</keyword>
<protein>
    <submittedName>
        <fullName evidence="1">Uncharacterized protein</fullName>
    </submittedName>
</protein>
<accession>A0A2U9IHG7</accession>
<sequence length="307" mass="35141">MAIILRITPKEPISFYTRAIKTYYYTTKDYIPATTLRGALLESYLRNSGDLYKKISDFYVSPAFPLNSAPSHPFLPAISRKSEDFVEEPNSLQIKNLQNDLERTLNEIKEKYSKDQYPKPKTGTIVKLENTNSIPYKYKSFGFNSIINMHVAINKFHGASESGMLFAYEYKEVGDLWAIASEDLGVNEAYIGKSRYKGAGKVEVKKVKEYEIPNPNEGDWAYCLSPCIEKFLDKSFFEYEEALGKEELYNAWFTYKDLMGRKPLLKVLSPGSIVKIKKIYNIDELKPAGLNFIIKINDLGSFLRGVQ</sequence>
<organism evidence="1 2">
    <name type="scientific">Acidianus brierleyi</name>
    <dbReference type="NCBI Taxonomy" id="41673"/>
    <lineage>
        <taxon>Archaea</taxon>
        <taxon>Thermoproteota</taxon>
        <taxon>Thermoprotei</taxon>
        <taxon>Sulfolobales</taxon>
        <taxon>Sulfolobaceae</taxon>
        <taxon>Acidianus</taxon>
    </lineage>
</organism>
<evidence type="ECO:0000313" key="2">
    <source>
        <dbReference type="Proteomes" id="UP000248044"/>
    </source>
</evidence>
<name>A0A2U9IHG7_9CREN</name>
<gene>
    <name evidence="1" type="ORF">DFR85_13525</name>
</gene>
<proteinExistence type="predicted"/>
<dbReference type="Proteomes" id="UP000248044">
    <property type="component" value="Chromosome"/>
</dbReference>
<dbReference type="EMBL" id="CP029289">
    <property type="protein sequence ID" value="AWR95460.1"/>
    <property type="molecule type" value="Genomic_DNA"/>
</dbReference>
<dbReference type="KEGG" id="abri:DFR85_13525"/>
<dbReference type="AlphaFoldDB" id="A0A2U9IHG7"/>
<dbReference type="GeneID" id="36833195"/>
<dbReference type="OrthoDB" id="44241at2157"/>
<evidence type="ECO:0000313" key="1">
    <source>
        <dbReference type="EMBL" id="AWR95460.1"/>
    </source>
</evidence>